<reference evidence="1 2" key="1">
    <citation type="journal article" date="2017" name="BMC Genomics">
        <title>Genome sequencing of 39 Akkermansia muciniphila isolates reveals its population structure, genomic and functional diverisity, and global distribution in mammalian gut microbiotas.</title>
        <authorList>
            <person name="Guo X."/>
            <person name="Li S."/>
            <person name="Zhang J."/>
            <person name="Wu F."/>
            <person name="Li X."/>
            <person name="Wu D."/>
            <person name="Zhang M."/>
            <person name="Ou Z."/>
            <person name="Jie Z."/>
            <person name="Yan Q."/>
            <person name="Li P."/>
            <person name="Yi J."/>
            <person name="Peng Y."/>
        </authorList>
    </citation>
    <scope>NUCLEOTIDE SEQUENCE [LARGE SCALE GENOMIC DNA]</scope>
    <source>
        <strain evidence="1 2">GP43</strain>
    </source>
</reference>
<proteinExistence type="predicted"/>
<evidence type="ECO:0000313" key="1">
    <source>
        <dbReference type="EMBL" id="PNC53361.1"/>
    </source>
</evidence>
<dbReference type="EMBL" id="PJKN01000008">
    <property type="protein sequence ID" value="PNC53361.1"/>
    <property type="molecule type" value="Genomic_DNA"/>
</dbReference>
<protein>
    <submittedName>
        <fullName evidence="1">Uncharacterized protein</fullName>
    </submittedName>
</protein>
<sequence>MGQIIGNLGQAKTYKAQASVALAQGRAQKAAASKRAFNLEEEARSDSILAGKNMMRQRENQTAAQSTVRNAVASSGFTSQGSGQQAEIATADIFETAIRDMALSNAISDSNKRYAADVSRYQGDLAMQQAEAAASQYNSLAKTARTSALIQGIGSVGAGALGYALGYQQTDPVTGKTTTMSGWKGAQAAYSNAYDLSGSMLQWAPGTVTAGRNSSVNAGNSIFQLFAQLFPGK</sequence>
<gene>
    <name evidence="1" type="ORF">CXU09_11750</name>
</gene>
<name>A0AAP8NJ39_9BACT</name>
<dbReference type="Proteomes" id="UP000235914">
    <property type="component" value="Unassembled WGS sequence"/>
</dbReference>
<dbReference type="RefSeq" id="WP_102736172.1">
    <property type="nucleotide sequence ID" value="NZ_PJKN01000008.1"/>
</dbReference>
<comment type="caution">
    <text evidence="1">The sequence shown here is derived from an EMBL/GenBank/DDBJ whole genome shotgun (WGS) entry which is preliminary data.</text>
</comment>
<organism evidence="1 2">
    <name type="scientific">Akkermansia muciniphila</name>
    <dbReference type="NCBI Taxonomy" id="239935"/>
    <lineage>
        <taxon>Bacteria</taxon>
        <taxon>Pseudomonadati</taxon>
        <taxon>Verrucomicrobiota</taxon>
        <taxon>Verrucomicrobiia</taxon>
        <taxon>Verrucomicrobiales</taxon>
        <taxon>Akkermansiaceae</taxon>
        <taxon>Akkermansia</taxon>
    </lineage>
</organism>
<dbReference type="AlphaFoldDB" id="A0AAP8NJ39"/>
<accession>A0AAP8NJ39</accession>
<evidence type="ECO:0000313" key="2">
    <source>
        <dbReference type="Proteomes" id="UP000235914"/>
    </source>
</evidence>